<dbReference type="Proteomes" id="UP001595279">
    <property type="component" value="Unassembled WGS sequence"/>
</dbReference>
<dbReference type="InterPro" id="IPR013022">
    <property type="entry name" value="Xyl_isomerase-like_TIM-brl"/>
</dbReference>
<reference evidence="3" key="1">
    <citation type="journal article" date="2019" name="Int. J. Syst. Evol. Microbiol.">
        <title>The Global Catalogue of Microorganisms (GCM) 10K type strain sequencing project: providing services to taxonomists for standard genome sequencing and annotation.</title>
        <authorList>
            <consortium name="The Broad Institute Genomics Platform"/>
            <consortium name="The Broad Institute Genome Sequencing Center for Infectious Disease"/>
            <person name="Wu L."/>
            <person name="Ma J."/>
        </authorList>
    </citation>
    <scope>NUCLEOTIDE SEQUENCE [LARGE SCALE GENOMIC DNA]</scope>
    <source>
        <strain evidence="3">KCTC 13128</strain>
    </source>
</reference>
<evidence type="ECO:0000259" key="1">
    <source>
        <dbReference type="Pfam" id="PF01261"/>
    </source>
</evidence>
<evidence type="ECO:0000313" key="2">
    <source>
        <dbReference type="EMBL" id="MFC3040866.1"/>
    </source>
</evidence>
<keyword evidence="2" id="KW-0413">Isomerase</keyword>
<protein>
    <submittedName>
        <fullName evidence="2">Sugar phosphate isomerase/epimerase family protein</fullName>
    </submittedName>
</protein>
<comment type="caution">
    <text evidence="2">The sequence shown here is derived from an EMBL/GenBank/DDBJ whole genome shotgun (WGS) entry which is preliminary data.</text>
</comment>
<sequence>MSILFASTLAWSYPIRTVLDMAAEEQWDGVEIWSEHVWRFNEKPEDIHEKLKQLNLTATLHASSWDLNLCALNEGIRKQSVQEVRHSIDLAAQLGADNVTFHPGRLTLPDLAHSLHEDLLTASLEVITEYAMQKDIVVSMEIMEQKPKEFVTNAHVMNRIIEGFPPYLQTTFDVAHMPLDIDSRSVWEELNQVGKIHISDATEQTLHLPLGEGKIEKETLSYFLQNDCIPVVVEGLDQSKDLNWLQKNLQYIRENTPFLQRRTKIEHLSNQ</sequence>
<proteinExistence type="predicted"/>
<organism evidence="2 3">
    <name type="scientific">Virgibacillus xinjiangensis</name>
    <dbReference type="NCBI Taxonomy" id="393090"/>
    <lineage>
        <taxon>Bacteria</taxon>
        <taxon>Bacillati</taxon>
        <taxon>Bacillota</taxon>
        <taxon>Bacilli</taxon>
        <taxon>Bacillales</taxon>
        <taxon>Bacillaceae</taxon>
        <taxon>Virgibacillus</taxon>
    </lineage>
</organism>
<dbReference type="Pfam" id="PF01261">
    <property type="entry name" value="AP_endonuc_2"/>
    <property type="match status" value="1"/>
</dbReference>
<gene>
    <name evidence="2" type="ORF">ACFOGI_11460</name>
</gene>
<dbReference type="RefSeq" id="WP_390272557.1">
    <property type="nucleotide sequence ID" value="NZ_JBHRSA010000043.1"/>
</dbReference>
<dbReference type="GO" id="GO:0016853">
    <property type="term" value="F:isomerase activity"/>
    <property type="evidence" value="ECO:0007669"/>
    <property type="project" value="UniProtKB-KW"/>
</dbReference>
<dbReference type="SUPFAM" id="SSF51658">
    <property type="entry name" value="Xylose isomerase-like"/>
    <property type="match status" value="1"/>
</dbReference>
<keyword evidence="3" id="KW-1185">Reference proteome</keyword>
<feature type="domain" description="Xylose isomerase-like TIM barrel" evidence="1">
    <location>
        <begin position="20"/>
        <end position="253"/>
    </location>
</feature>
<dbReference type="Gene3D" id="3.20.20.150">
    <property type="entry name" value="Divalent-metal-dependent TIM barrel enzymes"/>
    <property type="match status" value="1"/>
</dbReference>
<dbReference type="EMBL" id="JBHRSA010000043">
    <property type="protein sequence ID" value="MFC3040866.1"/>
    <property type="molecule type" value="Genomic_DNA"/>
</dbReference>
<dbReference type="InterPro" id="IPR050312">
    <property type="entry name" value="IolE/XylAMocC-like"/>
</dbReference>
<dbReference type="InterPro" id="IPR036237">
    <property type="entry name" value="Xyl_isomerase-like_sf"/>
</dbReference>
<evidence type="ECO:0000313" key="3">
    <source>
        <dbReference type="Proteomes" id="UP001595279"/>
    </source>
</evidence>
<dbReference type="PANTHER" id="PTHR12110">
    <property type="entry name" value="HYDROXYPYRUVATE ISOMERASE"/>
    <property type="match status" value="1"/>
</dbReference>
<name>A0ABV7CWM5_9BACI</name>
<accession>A0ABV7CWM5</accession>